<evidence type="ECO:0000256" key="1">
    <source>
        <dbReference type="ARBA" id="ARBA00022441"/>
    </source>
</evidence>
<dbReference type="Pfam" id="PF00651">
    <property type="entry name" value="BTB"/>
    <property type="match status" value="1"/>
</dbReference>
<reference evidence="4" key="2">
    <citation type="journal article" date="2017" name="Genome Announc.">
        <title>Complete Genome Sequence of the Lumpy Skin Disease Virus Isolated from the First Reported Case in Greece in 2015.</title>
        <authorList>
            <person name="Agianniotaki E.I."/>
            <person name="Mathijs E."/>
            <person name="Vandenbussche F."/>
            <person name="Tasioudi K.E."/>
            <person name="Haegeman A."/>
            <person name="Iliadou P."/>
            <person name="Chaintoutis S.C."/>
            <person name="Dovas C.I."/>
            <person name="Van Borm S."/>
            <person name="Chondrokouki E.D."/>
            <person name="De Clercq K."/>
        </authorList>
    </citation>
    <scope>NUCLEOTIDE SEQUENCE [LARGE SCALE GENOMIC DNA]</scope>
    <source>
        <strain evidence="4">Evros/GR/15</strain>
    </source>
</reference>
<dbReference type="InterPro" id="IPR011705">
    <property type="entry name" value="BACK"/>
</dbReference>
<dbReference type="Pfam" id="PF01344">
    <property type="entry name" value="Kelch_1"/>
    <property type="match status" value="1"/>
</dbReference>
<evidence type="ECO:0000256" key="2">
    <source>
        <dbReference type="ARBA" id="ARBA00022737"/>
    </source>
</evidence>
<dbReference type="EMBL" id="MN995838">
    <property type="protein sequence ID" value="QIN91573.1"/>
    <property type="molecule type" value="Genomic_DNA"/>
</dbReference>
<dbReference type="Pfam" id="PF24681">
    <property type="entry name" value="Kelch_KLHDC2_KLHL20_DRC7"/>
    <property type="match status" value="1"/>
</dbReference>
<evidence type="ECO:0000313" key="6">
    <source>
        <dbReference type="EMBL" id="ATG80331.1"/>
    </source>
</evidence>
<reference evidence="7" key="4">
    <citation type="submission" date="2020-01" db="EMBL/GenBank/DDBJ databases">
        <title>Complete genome sequences of the Lumpy Skin Disease virus Pendik isolate.</title>
        <authorList>
            <person name="Uzar S."/>
            <person name="Sarac F."/>
            <person name="Gulyaz V."/>
            <person name="Enul H."/>
        </authorList>
    </citation>
    <scope>NUCLEOTIDE SEQUENCE [LARGE SCALE GENOMIC DNA]</scope>
    <source>
        <strain evidence="7">Pendik</strain>
    </source>
</reference>
<sequence>MYSFYELRKYCDVSICFNDVIKIKGHKIILSNSSKYFDTMFSNKYFIENQKNDISINISNLDNPEVSINEIIKFMYNGKLDKTLKDYVILKDMLKIADYLIIDDIIPLCITSIVKIIDFNNCLDACIFSEFYNLKKLNRFTYKFIRKNIRKIYLKKDFIYLSFNVINLLLRDKKTVFYNEDDVLCIILQWLNNEENNKYFHDVLKVIRFSLLSEECANKLKIKYKYLFPDSLLSKSLFSSKMSRRESTFGSFIYISDPNWYSKKYDIMYIRTFNYITKRVKTIDSIPFVEKFHSVLHNDVIYFLRFEGSNNKNKFDRNFNSYDIVTKSWNSFPKIDDCENFSSCVLNNKMYLIGGEINGISTNRVLWWDFKSNYWNQTTPMRFPKSESCVVPAENFIFVIGGKDMYSLDVVERFDTKTQSWSTLMHLPIRLKRSSGIYHKGFIYIVGGISYASAELGIGYEGFVNKIYRYDISNNYWIELNPLRHTKINVNLGILDNDNKIYAIGGDKNNTIEVYNISTNTWSMFGRSFCNLINSKQCNIFTKSVFFCKNINKRV</sequence>
<reference evidence="5" key="3">
    <citation type="journal article" date="2017" name="Genome Announc.">
        <title>Complete Genome Sequence of Lumpy Skin Disease Virus Isolate SERBIA/Bujanovac/2016, Detected during an Outbreak in the Balkan Area.</title>
        <authorList>
            <person name="Toplak I."/>
            <person name="Petrovic T."/>
            <person name="Vidanovic D."/>
            <person name="Lazic S."/>
            <person name="Sekler M."/>
            <person name="Manic M."/>
            <person name="Petrovic M."/>
            <person name="Kuhar U."/>
        </authorList>
    </citation>
    <scope>NUCLEOTIDE SEQUENCE [LARGE SCALE GENOMIC DNA]</scope>
    <source>
        <strain evidence="5">SERBIA/Bujanovac/2016</strain>
    </source>
</reference>
<dbReference type="PROSITE" id="PS50097">
    <property type="entry name" value="BTB"/>
    <property type="match status" value="1"/>
</dbReference>
<feature type="domain" description="BTB" evidence="3">
    <location>
        <begin position="11"/>
        <end position="84"/>
    </location>
</feature>
<reference evidence="6" key="1">
    <citation type="submission" date="2016-09" db="EMBL/GenBank/DDBJ databases">
        <title>Complete Genome Sequence Of A Lumpy Skin Disease Virus Strain Isolated From An Outbreak In Israel In 2012.</title>
        <authorList>
            <person name="Vandenbussche F."/>
            <person name="Mathijs E."/>
            <person name="Haegeman A."/>
            <person name="Gelman B."/>
            <person name="Van Borm S."/>
            <person name="De Clercq K."/>
        </authorList>
    </citation>
    <scope>NUCLEOTIDE SEQUENCE [LARGE SCALE GENOMIC DNA]</scope>
    <source>
        <strain evidence="6">155920/2012</strain>
    </source>
</reference>
<dbReference type="Pfam" id="PF07707">
    <property type="entry name" value="BACK"/>
    <property type="match status" value="1"/>
</dbReference>
<dbReference type="Proteomes" id="UP000320780">
    <property type="component" value="Segment"/>
</dbReference>
<dbReference type="CDD" id="cd18186">
    <property type="entry name" value="BTB_POZ_ZBTB_KLHL-like"/>
    <property type="match status" value="1"/>
</dbReference>
<dbReference type="InterPro" id="IPR024182">
    <property type="entry name" value="Vaccinia_A55R"/>
</dbReference>
<organism evidence="4">
    <name type="scientific">Lumpy skin disease virus</name>
    <name type="common">LSDV</name>
    <dbReference type="NCBI Taxonomy" id="59509"/>
    <lineage>
        <taxon>Viruses</taxon>
        <taxon>Varidnaviria</taxon>
        <taxon>Bamfordvirae</taxon>
        <taxon>Nucleocytoviricota</taxon>
        <taxon>Pokkesviricetes</taxon>
        <taxon>Chitovirales</taxon>
        <taxon>Poxviridae</taxon>
        <taxon>Chordopoxvirinae</taxon>
        <taxon>Capripoxvirus</taxon>
        <taxon>Capripoxvirus lumpyskinpox</taxon>
    </lineage>
</organism>
<dbReference type="InterPro" id="IPR000210">
    <property type="entry name" value="BTB/POZ_dom"/>
</dbReference>
<evidence type="ECO:0000259" key="3">
    <source>
        <dbReference type="PROSITE" id="PS50097"/>
    </source>
</evidence>
<protein>
    <submittedName>
        <fullName evidence="4">Kelch-like protein</fullName>
    </submittedName>
</protein>
<dbReference type="PANTHER" id="PTHR45632">
    <property type="entry name" value="LD33804P"/>
    <property type="match status" value="1"/>
</dbReference>
<dbReference type="PIRSF" id="PIRSF003716">
    <property type="entry name" value="VAC_F3L"/>
    <property type="match status" value="1"/>
</dbReference>
<dbReference type="Gene3D" id="2.120.10.80">
    <property type="entry name" value="Kelch-type beta propeller"/>
    <property type="match status" value="1"/>
</dbReference>
<dbReference type="Gene3D" id="3.30.710.10">
    <property type="entry name" value="Potassium Channel Kv1.1, Chain A"/>
    <property type="match status" value="1"/>
</dbReference>
<dbReference type="EMBL" id="KY829023">
    <property type="protein sequence ID" value="ARO77452.1"/>
    <property type="molecule type" value="Genomic_DNA"/>
</dbReference>
<accession>A0A1W6S9W0</accession>
<dbReference type="Gene3D" id="1.25.40.420">
    <property type="match status" value="1"/>
</dbReference>
<dbReference type="Proteomes" id="UP000316259">
    <property type="component" value="Segment"/>
</dbReference>
<dbReference type="SUPFAM" id="SSF117281">
    <property type="entry name" value="Kelch motif"/>
    <property type="match status" value="1"/>
</dbReference>
<dbReference type="InterPro" id="IPR006652">
    <property type="entry name" value="Kelch_1"/>
</dbReference>
<organismHost>
    <name type="scientific">Bos taurus</name>
    <name type="common">Bovine</name>
    <dbReference type="NCBI Taxonomy" id="9913"/>
</organismHost>
<keyword evidence="1" id="KW-0880">Kelch repeat</keyword>
<evidence type="ECO:0000313" key="5">
    <source>
        <dbReference type="EMBL" id="ART89470.1"/>
    </source>
</evidence>
<dbReference type="SMART" id="SM00225">
    <property type="entry name" value="BTB"/>
    <property type="match status" value="1"/>
</dbReference>
<dbReference type="InterPro" id="IPR011333">
    <property type="entry name" value="SKP1/BTB/POZ_sf"/>
</dbReference>
<gene>
    <name evidence="4" type="primary">LD144</name>
</gene>
<name>A0A1W6S9W0_LSDV</name>
<dbReference type="InterPro" id="IPR015915">
    <property type="entry name" value="Kelch-typ_b-propeller"/>
</dbReference>
<dbReference type="PANTHER" id="PTHR45632:SF3">
    <property type="entry name" value="KELCH-LIKE PROTEIN 32"/>
    <property type="match status" value="1"/>
</dbReference>
<dbReference type="SUPFAM" id="SSF54695">
    <property type="entry name" value="POZ domain"/>
    <property type="match status" value="1"/>
</dbReference>
<dbReference type="SMART" id="SM00612">
    <property type="entry name" value="Kelch"/>
    <property type="match status" value="4"/>
</dbReference>
<dbReference type="EMBL" id="KY702007">
    <property type="protein sequence ID" value="ART89470.1"/>
    <property type="molecule type" value="Genomic_DNA"/>
</dbReference>
<evidence type="ECO:0000313" key="7">
    <source>
        <dbReference type="EMBL" id="QIN91573.1"/>
    </source>
</evidence>
<proteinExistence type="predicted"/>
<keyword evidence="2" id="KW-0677">Repeat</keyword>
<dbReference type="EMBL" id="KX894508">
    <property type="protein sequence ID" value="ATG80331.1"/>
    <property type="molecule type" value="Genomic_DNA"/>
</dbReference>
<dbReference type="Proteomes" id="UP000316129">
    <property type="component" value="Segment"/>
</dbReference>
<evidence type="ECO:0000313" key="4">
    <source>
        <dbReference type="EMBL" id="ARO77452.1"/>
    </source>
</evidence>
<dbReference type="Proteomes" id="UP000502008">
    <property type="component" value="Segment"/>
</dbReference>
<dbReference type="SMART" id="SM00875">
    <property type="entry name" value="BACK"/>
    <property type="match status" value="1"/>
</dbReference>